<reference evidence="7" key="1">
    <citation type="journal article" date="2019" name="Int. J. Syst. Evol. Microbiol.">
        <title>The Global Catalogue of Microorganisms (GCM) 10K type strain sequencing project: providing services to taxonomists for standard genome sequencing and annotation.</title>
        <authorList>
            <consortium name="The Broad Institute Genomics Platform"/>
            <consortium name="The Broad Institute Genome Sequencing Center for Infectious Disease"/>
            <person name="Wu L."/>
            <person name="Ma J."/>
        </authorList>
    </citation>
    <scope>NUCLEOTIDE SEQUENCE [LARGE SCALE GENOMIC DNA]</scope>
    <source>
        <strain evidence="7">CCUG 52468</strain>
    </source>
</reference>
<dbReference type="Pfam" id="PF00005">
    <property type="entry name" value="ABC_tran"/>
    <property type="match status" value="1"/>
</dbReference>
<feature type="domain" description="ABC transporter" evidence="5">
    <location>
        <begin position="6"/>
        <end position="237"/>
    </location>
</feature>
<dbReference type="RefSeq" id="WP_380896474.1">
    <property type="nucleotide sequence ID" value="NZ_JBHTKY010000014.1"/>
</dbReference>
<dbReference type="Proteomes" id="UP001597205">
    <property type="component" value="Unassembled WGS sequence"/>
</dbReference>
<evidence type="ECO:0000313" key="6">
    <source>
        <dbReference type="EMBL" id="MFD1166072.1"/>
    </source>
</evidence>
<dbReference type="PROSITE" id="PS50893">
    <property type="entry name" value="ABC_TRANSPORTER_2"/>
    <property type="match status" value="1"/>
</dbReference>
<dbReference type="EMBL" id="JBHTKY010000014">
    <property type="protein sequence ID" value="MFD1166072.1"/>
    <property type="molecule type" value="Genomic_DNA"/>
</dbReference>
<dbReference type="InterPro" id="IPR003439">
    <property type="entry name" value="ABC_transporter-like_ATP-bd"/>
</dbReference>
<dbReference type="SUPFAM" id="SSF52540">
    <property type="entry name" value="P-loop containing nucleoside triphosphate hydrolases"/>
    <property type="match status" value="1"/>
</dbReference>
<keyword evidence="2" id="KW-0813">Transport</keyword>
<keyword evidence="4 6" id="KW-0067">ATP-binding</keyword>
<proteinExistence type="inferred from homology"/>
<dbReference type="SMART" id="SM00382">
    <property type="entry name" value="AAA"/>
    <property type="match status" value="1"/>
</dbReference>
<dbReference type="PANTHER" id="PTHR43335">
    <property type="entry name" value="ABC TRANSPORTER, ATP-BINDING PROTEIN"/>
    <property type="match status" value="1"/>
</dbReference>
<organism evidence="6 7">
    <name type="scientific">Sphingobacterium daejeonense</name>
    <dbReference type="NCBI Taxonomy" id="371142"/>
    <lineage>
        <taxon>Bacteria</taxon>
        <taxon>Pseudomonadati</taxon>
        <taxon>Bacteroidota</taxon>
        <taxon>Sphingobacteriia</taxon>
        <taxon>Sphingobacteriales</taxon>
        <taxon>Sphingobacteriaceae</taxon>
        <taxon>Sphingobacterium</taxon>
    </lineage>
</organism>
<evidence type="ECO:0000259" key="5">
    <source>
        <dbReference type="PROSITE" id="PS50893"/>
    </source>
</evidence>
<evidence type="ECO:0000313" key="7">
    <source>
        <dbReference type="Proteomes" id="UP001597205"/>
    </source>
</evidence>
<dbReference type="InterPro" id="IPR027417">
    <property type="entry name" value="P-loop_NTPase"/>
</dbReference>
<dbReference type="CDD" id="cd03230">
    <property type="entry name" value="ABC_DR_subfamily_A"/>
    <property type="match status" value="1"/>
</dbReference>
<keyword evidence="7" id="KW-1185">Reference proteome</keyword>
<protein>
    <submittedName>
        <fullName evidence="6">ABC transporter ATP-binding protein</fullName>
    </submittedName>
</protein>
<dbReference type="Gene3D" id="3.40.50.300">
    <property type="entry name" value="P-loop containing nucleotide triphosphate hydrolases"/>
    <property type="match status" value="1"/>
</dbReference>
<name>A0ABW3RNF5_9SPHI</name>
<evidence type="ECO:0000256" key="1">
    <source>
        <dbReference type="ARBA" id="ARBA00005417"/>
    </source>
</evidence>
<dbReference type="PANTHER" id="PTHR43335:SF4">
    <property type="entry name" value="ABC TRANSPORTER, ATP-BINDING PROTEIN"/>
    <property type="match status" value="1"/>
</dbReference>
<gene>
    <name evidence="6" type="ORF">ACFQ2C_10695</name>
</gene>
<evidence type="ECO:0000256" key="3">
    <source>
        <dbReference type="ARBA" id="ARBA00022741"/>
    </source>
</evidence>
<keyword evidence="3" id="KW-0547">Nucleotide-binding</keyword>
<evidence type="ECO:0000256" key="4">
    <source>
        <dbReference type="ARBA" id="ARBA00022840"/>
    </source>
</evidence>
<comment type="similarity">
    <text evidence="1">Belongs to the ABC transporter superfamily.</text>
</comment>
<evidence type="ECO:0000256" key="2">
    <source>
        <dbReference type="ARBA" id="ARBA00022448"/>
    </source>
</evidence>
<dbReference type="InterPro" id="IPR003593">
    <property type="entry name" value="AAA+_ATPase"/>
</dbReference>
<dbReference type="GO" id="GO:0005524">
    <property type="term" value="F:ATP binding"/>
    <property type="evidence" value="ECO:0007669"/>
    <property type="project" value="UniProtKB-KW"/>
</dbReference>
<accession>A0ABW3RNF5</accession>
<sequence>MNNPIVELSNLCKKYAKKTVVDHLNLQIFEGEIFGLLGPNGAGKTTTILMMMGLTEPTAGKTLICGLDANQNPLAVKRIIGYLPDSVGFYDDMTAMENLQFIGSLNGLSAGELKAKAEGLVEQVGLISSKDKKVGTFSRGMKQRLGLAEVLIKGPKIIILDEPTLGLDPQGIQEFLSLIKDLSRNQKLTVLLSSHLLHHVQQVCDRIGIFVEGKLQVSGKINELTLALNEKEGFQTIIQLEGSNVDKEQIKLILGEIPRSVISWNTANELILNMQADYTAQIVKLLACHDFQVVSVLRNNNSLEQVYQRYFLQNSTIA</sequence>
<comment type="caution">
    <text evidence="6">The sequence shown here is derived from an EMBL/GenBank/DDBJ whole genome shotgun (WGS) entry which is preliminary data.</text>
</comment>